<evidence type="ECO:0000256" key="2">
    <source>
        <dbReference type="ARBA" id="ARBA00012438"/>
    </source>
</evidence>
<dbReference type="PROSITE" id="PS50109">
    <property type="entry name" value="HIS_KIN"/>
    <property type="match status" value="1"/>
</dbReference>
<protein>
    <recommendedName>
        <fullName evidence="2">histidine kinase</fullName>
        <ecNumber evidence="2">2.7.13.3</ecNumber>
    </recommendedName>
</protein>
<name>A0A8J3Q6K6_9ACTN</name>
<feature type="domain" description="NIT" evidence="10">
    <location>
        <begin position="49"/>
        <end position="299"/>
    </location>
</feature>
<keyword evidence="3" id="KW-0597">Phosphoprotein</keyword>
<evidence type="ECO:0000256" key="1">
    <source>
        <dbReference type="ARBA" id="ARBA00000085"/>
    </source>
</evidence>
<dbReference type="GO" id="GO:0004673">
    <property type="term" value="F:protein histidine kinase activity"/>
    <property type="evidence" value="ECO:0007669"/>
    <property type="project" value="UniProtKB-EC"/>
</dbReference>
<organism evidence="11 12">
    <name type="scientific">Rhizocola hellebori</name>
    <dbReference type="NCBI Taxonomy" id="1392758"/>
    <lineage>
        <taxon>Bacteria</taxon>
        <taxon>Bacillati</taxon>
        <taxon>Actinomycetota</taxon>
        <taxon>Actinomycetes</taxon>
        <taxon>Micromonosporales</taxon>
        <taxon>Micromonosporaceae</taxon>
        <taxon>Rhizocola</taxon>
    </lineage>
</organism>
<accession>A0A8J3Q6K6</accession>
<evidence type="ECO:0000313" key="12">
    <source>
        <dbReference type="Proteomes" id="UP000612899"/>
    </source>
</evidence>
<dbReference type="InterPro" id="IPR050428">
    <property type="entry name" value="TCS_sensor_his_kinase"/>
</dbReference>
<dbReference type="CDD" id="cd00075">
    <property type="entry name" value="HATPase"/>
    <property type="match status" value="1"/>
</dbReference>
<keyword evidence="4" id="KW-0808">Transferase</keyword>
<dbReference type="PANTHER" id="PTHR45436:SF5">
    <property type="entry name" value="SENSOR HISTIDINE KINASE TRCS"/>
    <property type="match status" value="1"/>
</dbReference>
<evidence type="ECO:0000256" key="4">
    <source>
        <dbReference type="ARBA" id="ARBA00022679"/>
    </source>
</evidence>
<dbReference type="PROSITE" id="PS50906">
    <property type="entry name" value="NIT"/>
    <property type="match status" value="1"/>
</dbReference>
<evidence type="ECO:0000256" key="8">
    <source>
        <dbReference type="SAM" id="MobiDB-lite"/>
    </source>
</evidence>
<dbReference type="AlphaFoldDB" id="A0A8J3Q6K6"/>
<feature type="region of interest" description="Disordered" evidence="8">
    <location>
        <begin position="655"/>
        <end position="709"/>
    </location>
</feature>
<evidence type="ECO:0000259" key="10">
    <source>
        <dbReference type="PROSITE" id="PS50906"/>
    </source>
</evidence>
<dbReference type="Gene3D" id="3.30.565.10">
    <property type="entry name" value="Histidine kinase-like ATPase, C-terminal domain"/>
    <property type="match status" value="1"/>
</dbReference>
<feature type="domain" description="Histidine kinase" evidence="9">
    <location>
        <begin position="516"/>
        <end position="621"/>
    </location>
</feature>
<evidence type="ECO:0000259" key="9">
    <source>
        <dbReference type="PROSITE" id="PS50109"/>
    </source>
</evidence>
<dbReference type="GO" id="GO:0005886">
    <property type="term" value="C:plasma membrane"/>
    <property type="evidence" value="ECO:0007669"/>
    <property type="project" value="TreeGrafter"/>
</dbReference>
<dbReference type="Proteomes" id="UP000612899">
    <property type="component" value="Unassembled WGS sequence"/>
</dbReference>
<dbReference type="SUPFAM" id="SSF55874">
    <property type="entry name" value="ATPase domain of HSP90 chaperone/DNA topoisomerase II/histidine kinase"/>
    <property type="match status" value="1"/>
</dbReference>
<evidence type="ECO:0000256" key="6">
    <source>
        <dbReference type="ARBA" id="ARBA00022777"/>
    </source>
</evidence>
<dbReference type="InterPro" id="IPR010910">
    <property type="entry name" value="Nitrate/nitrite_sensing_bac"/>
</dbReference>
<evidence type="ECO:0000256" key="3">
    <source>
        <dbReference type="ARBA" id="ARBA00022553"/>
    </source>
</evidence>
<sequence>MGPRTTNLRVKIVCLLLSLAALWAFAAFVTVREGLNLLWIRTLDQEVGRPTDALVAALQAERRDSAVMLAGPDAARREALARARERTDAAVARFRASVGAASARRAATDLAEQRVAEFTEHLDRLGLLREAVDSARLDRVRAVDAYTDAIGVAYQIFGAISFFDDRDIDTHLANLLIMSRGRELLAQEDALMSGVLASGAFTDAEALRLIEIVGAQRFMRSLGLSGLDDDVAVHGPVMAGPEMAELRLVEDLVVAYARGGAAPAVEAGRWRIAVDGAAGVLAKLDIDLAEATIARATGPAVWILVRLVLAAGLGLIALIASVVVSVTTARALVGQLRRLRDAATDLATERLPRVVRRLSAGEEIDIAAEAPPLRFGNDEIGQVGWAFTLAQQTAVRVAVEQAQLRRSVRDVFVSLARRSQTLVHRQLRILDAMESRSGDAAELEDLFRVDQLATRMRRNAENLIVLSGAAPGRGWRHAVPVMDVLRSAVSEVEDFPRISLGQVDAAQLAGMVVSDVVHLLAELMENALNFSPPKSGVRVNGRRTADGYLVEVEDDGLGMTEAELAEANEQLTNPPEFKLTSTVRLGLYVVGRLAQRHQIGVRLRRCATGGTAAAVRIPASLISSAQILPDPADRDDWEPERVSVAVGVPAESLTPSGLPVRQRQPSAVRAESTDLERARSLMQSYQSGTQRARTEAVQWKEGDENTGDN</sequence>
<feature type="compositionally biased region" description="Polar residues" evidence="8">
    <location>
        <begin position="681"/>
        <end position="691"/>
    </location>
</feature>
<keyword evidence="7" id="KW-1133">Transmembrane helix</keyword>
<proteinExistence type="predicted"/>
<keyword evidence="5" id="KW-0812">Transmembrane</keyword>
<reference evidence="11" key="1">
    <citation type="submission" date="2021-01" db="EMBL/GenBank/DDBJ databases">
        <title>Whole genome shotgun sequence of Rhizocola hellebori NBRC 109834.</title>
        <authorList>
            <person name="Komaki H."/>
            <person name="Tamura T."/>
        </authorList>
    </citation>
    <scope>NUCLEOTIDE SEQUENCE</scope>
    <source>
        <strain evidence="11">NBRC 109834</strain>
    </source>
</reference>
<dbReference type="PANTHER" id="PTHR45436">
    <property type="entry name" value="SENSOR HISTIDINE KINASE YKOH"/>
    <property type="match status" value="1"/>
</dbReference>
<keyword evidence="12" id="KW-1185">Reference proteome</keyword>
<dbReference type="InterPro" id="IPR005467">
    <property type="entry name" value="His_kinase_dom"/>
</dbReference>
<comment type="caution">
    <text evidence="11">The sequence shown here is derived from an EMBL/GenBank/DDBJ whole genome shotgun (WGS) entry which is preliminary data.</text>
</comment>
<dbReference type="EMBL" id="BONY01000011">
    <property type="protein sequence ID" value="GIH04085.1"/>
    <property type="molecule type" value="Genomic_DNA"/>
</dbReference>
<comment type="catalytic activity">
    <reaction evidence="1">
        <text>ATP + protein L-histidine = ADP + protein N-phospho-L-histidine.</text>
        <dbReference type="EC" id="2.7.13.3"/>
    </reaction>
</comment>
<dbReference type="InterPro" id="IPR036890">
    <property type="entry name" value="HATPase_C_sf"/>
</dbReference>
<keyword evidence="6" id="KW-0418">Kinase</keyword>
<dbReference type="SMART" id="SM00387">
    <property type="entry name" value="HATPase_c"/>
    <property type="match status" value="1"/>
</dbReference>
<dbReference type="RefSeq" id="WP_203907987.1">
    <property type="nucleotide sequence ID" value="NZ_BONY01000011.1"/>
</dbReference>
<evidence type="ECO:0000256" key="7">
    <source>
        <dbReference type="ARBA" id="ARBA00022989"/>
    </source>
</evidence>
<evidence type="ECO:0000256" key="5">
    <source>
        <dbReference type="ARBA" id="ARBA00022692"/>
    </source>
</evidence>
<gene>
    <name evidence="11" type="ORF">Rhe02_21520</name>
</gene>
<dbReference type="InterPro" id="IPR003594">
    <property type="entry name" value="HATPase_dom"/>
</dbReference>
<dbReference type="InterPro" id="IPR013587">
    <property type="entry name" value="Nitrate/nitrite_sensing"/>
</dbReference>
<dbReference type="EC" id="2.7.13.3" evidence="2"/>
<dbReference type="Pfam" id="PF02518">
    <property type="entry name" value="HATPase_c"/>
    <property type="match status" value="1"/>
</dbReference>
<dbReference type="Pfam" id="PF08376">
    <property type="entry name" value="NIT"/>
    <property type="match status" value="1"/>
</dbReference>
<dbReference type="GO" id="GO:0000160">
    <property type="term" value="P:phosphorelay signal transduction system"/>
    <property type="evidence" value="ECO:0007669"/>
    <property type="project" value="TreeGrafter"/>
</dbReference>
<feature type="compositionally biased region" description="Basic and acidic residues" evidence="8">
    <location>
        <begin position="692"/>
        <end position="703"/>
    </location>
</feature>
<keyword evidence="7" id="KW-0472">Membrane</keyword>
<evidence type="ECO:0000313" key="11">
    <source>
        <dbReference type="EMBL" id="GIH04085.1"/>
    </source>
</evidence>